<dbReference type="InterPro" id="IPR045518">
    <property type="entry name" value="2EXR"/>
</dbReference>
<feature type="domain" description="2EXR" evidence="1">
    <location>
        <begin position="9"/>
        <end position="106"/>
    </location>
</feature>
<comment type="caution">
    <text evidence="2">The sequence shown here is derived from an EMBL/GenBank/DDBJ whole genome shotgun (WGS) entry which is preliminary data.</text>
</comment>
<protein>
    <recommendedName>
        <fullName evidence="1">2EXR domain-containing protein</fullName>
    </recommendedName>
</protein>
<dbReference type="Pfam" id="PF20150">
    <property type="entry name" value="2EXR"/>
    <property type="match status" value="1"/>
</dbReference>
<dbReference type="EMBL" id="JAUJFL010000001">
    <property type="protein sequence ID" value="KAK2614254.1"/>
    <property type="molecule type" value="Genomic_DNA"/>
</dbReference>
<reference evidence="2" key="1">
    <citation type="submission" date="2023-06" db="EMBL/GenBank/DDBJ databases">
        <authorList>
            <person name="Noh H."/>
        </authorList>
    </citation>
    <scope>NUCLEOTIDE SEQUENCE</scope>
    <source>
        <strain evidence="2">DUCC20226</strain>
    </source>
</reference>
<dbReference type="AlphaFoldDB" id="A0AAD9WAF8"/>
<evidence type="ECO:0000259" key="1">
    <source>
        <dbReference type="Pfam" id="PF20150"/>
    </source>
</evidence>
<gene>
    <name evidence="2" type="ORF">N8I77_001100</name>
</gene>
<proteinExistence type="predicted"/>
<dbReference type="Proteomes" id="UP001265746">
    <property type="component" value="Unassembled WGS sequence"/>
</dbReference>
<organism evidence="2 3">
    <name type="scientific">Phomopsis amygdali</name>
    <name type="common">Fusicoccum amygdali</name>
    <dbReference type="NCBI Taxonomy" id="1214568"/>
    <lineage>
        <taxon>Eukaryota</taxon>
        <taxon>Fungi</taxon>
        <taxon>Dikarya</taxon>
        <taxon>Ascomycota</taxon>
        <taxon>Pezizomycotina</taxon>
        <taxon>Sordariomycetes</taxon>
        <taxon>Sordariomycetidae</taxon>
        <taxon>Diaporthales</taxon>
        <taxon>Diaporthaceae</taxon>
        <taxon>Diaporthe</taxon>
    </lineage>
</organism>
<dbReference type="PANTHER" id="PTHR35910:SF6">
    <property type="entry name" value="2EXR DOMAIN-CONTAINING PROTEIN"/>
    <property type="match status" value="1"/>
</dbReference>
<dbReference type="PANTHER" id="PTHR35910">
    <property type="entry name" value="2EXR DOMAIN-CONTAINING PROTEIN"/>
    <property type="match status" value="1"/>
</dbReference>
<accession>A0AAD9WAF8</accession>
<keyword evidence="3" id="KW-1185">Reference proteome</keyword>
<evidence type="ECO:0000313" key="3">
    <source>
        <dbReference type="Proteomes" id="UP001265746"/>
    </source>
</evidence>
<sequence length="282" mass="32557">MSQPQEDSFTRFKQLPVEIRDIIWSGAWANRKPEICTHLNARSPTNDLPGFPPTQLTVDIDLALMHACKESRAFLTSTAGGVRFRYSLASKHNVPCRAFDPALDTLYLGWHNWDEAMWKNEYLGWHSRNDPNTLPTLPDNEFTETWQQVHNIALQPGLFVPGMRFAPRFTWICNGLLETFPQLERISVVVNPFVPLESSVMGEICVGVPNRRCRLVEVPGDTTFPGKQPYQHWADDMREVLKDTREPDHTIPVQIQNFEVYVGRRGRMQWKKHPLNSMVPHR</sequence>
<name>A0AAD9WAF8_PHOAM</name>
<evidence type="ECO:0000313" key="2">
    <source>
        <dbReference type="EMBL" id="KAK2614254.1"/>
    </source>
</evidence>